<gene>
    <name evidence="2" type="ORF">LPB301_06330</name>
</gene>
<dbReference type="RefSeq" id="WP_068359313.1">
    <property type="nucleotide sequence ID" value="NZ_CP019337.1"/>
</dbReference>
<accession>A0A1B8U415</accession>
<dbReference type="Proteomes" id="UP000092612">
    <property type="component" value="Unassembled WGS sequence"/>
</dbReference>
<dbReference type="CDD" id="cd04301">
    <property type="entry name" value="NAT_SF"/>
    <property type="match status" value="1"/>
</dbReference>
<dbReference type="SUPFAM" id="SSF55729">
    <property type="entry name" value="Acyl-CoA N-acyltransferases (Nat)"/>
    <property type="match status" value="1"/>
</dbReference>
<feature type="domain" description="N-acetyltransferase" evidence="1">
    <location>
        <begin position="2"/>
        <end position="171"/>
    </location>
</feature>
<dbReference type="KEGG" id="prn:BW723_17110"/>
<dbReference type="OrthoDB" id="7205533at2"/>
<protein>
    <recommendedName>
        <fullName evidence="1">N-acetyltransferase domain-containing protein</fullName>
    </recommendedName>
</protein>
<dbReference type="GO" id="GO:0016747">
    <property type="term" value="F:acyltransferase activity, transferring groups other than amino-acyl groups"/>
    <property type="evidence" value="ECO:0007669"/>
    <property type="project" value="InterPro"/>
</dbReference>
<name>A0A1B8U415_9FLAO</name>
<comment type="caution">
    <text evidence="2">The sequence shown here is derived from an EMBL/GenBank/DDBJ whole genome shotgun (WGS) entry which is preliminary data.</text>
</comment>
<dbReference type="Gene3D" id="3.40.630.30">
    <property type="match status" value="1"/>
</dbReference>
<dbReference type="InterPro" id="IPR016181">
    <property type="entry name" value="Acyl_CoA_acyltransferase"/>
</dbReference>
<evidence type="ECO:0000259" key="1">
    <source>
        <dbReference type="PROSITE" id="PS51186"/>
    </source>
</evidence>
<dbReference type="EMBL" id="LSFL01000013">
    <property type="protein sequence ID" value="OBY66610.1"/>
    <property type="molecule type" value="Genomic_DNA"/>
</dbReference>
<evidence type="ECO:0000313" key="2">
    <source>
        <dbReference type="EMBL" id="OBY66610.1"/>
    </source>
</evidence>
<dbReference type="PROSITE" id="PS51186">
    <property type="entry name" value="GNAT"/>
    <property type="match status" value="1"/>
</dbReference>
<dbReference type="InterPro" id="IPR000182">
    <property type="entry name" value="GNAT_dom"/>
</dbReference>
<proteinExistence type="predicted"/>
<organism evidence="2 3">
    <name type="scientific">Polaribacter reichenbachii</name>
    <dbReference type="NCBI Taxonomy" id="996801"/>
    <lineage>
        <taxon>Bacteria</taxon>
        <taxon>Pseudomonadati</taxon>
        <taxon>Bacteroidota</taxon>
        <taxon>Flavobacteriia</taxon>
        <taxon>Flavobacteriales</taxon>
        <taxon>Flavobacteriaceae</taxon>
    </lineage>
</organism>
<keyword evidence="3" id="KW-1185">Reference proteome</keyword>
<sequence>MIEIRRATENDATYIALLGRITYTESHGDFIEDKKNLLDFYNTYYAVSQIKKELNDINNMFWIVFSDELPIGFAKLCLNVNTLNSIDESYCKLQRLYILNDFIGFKIGTQLQEIILKKAIELNYKKIWLTAYYKNTKGIKFYKKYDFKEVGSIDFYVGKTNYENLIFEKTL</sequence>
<evidence type="ECO:0000313" key="3">
    <source>
        <dbReference type="Proteomes" id="UP000092612"/>
    </source>
</evidence>
<dbReference type="AlphaFoldDB" id="A0A1B8U415"/>
<dbReference type="STRING" id="996801.BW723_17110"/>
<reference evidence="3" key="1">
    <citation type="submission" date="2016-02" db="EMBL/GenBank/DDBJ databases">
        <title>Paenibacillus sp. LPB0068, isolated from Crassostrea gigas.</title>
        <authorList>
            <person name="Shin S.-K."/>
            <person name="Yi H."/>
        </authorList>
    </citation>
    <scope>NUCLEOTIDE SEQUENCE [LARGE SCALE GENOMIC DNA]</scope>
    <source>
        <strain evidence="3">KCTC 23969</strain>
    </source>
</reference>
<dbReference type="Pfam" id="PF00583">
    <property type="entry name" value="Acetyltransf_1"/>
    <property type="match status" value="1"/>
</dbReference>